<sequence length="85" mass="9497">MVGATQQRIAKMSNVTNELILEHLKAIQGKLSTMADDLTDLKTDVRGLKTHMAGFMQSEVAQDSALASIRLRLERIERRLDISDT</sequence>
<dbReference type="EMBL" id="NOXS01000032">
    <property type="protein sequence ID" value="OYQ18682.1"/>
    <property type="molecule type" value="Genomic_DNA"/>
</dbReference>
<proteinExistence type="predicted"/>
<organism evidence="1 2">
    <name type="scientific">Elstera cyanobacteriorum</name>
    <dbReference type="NCBI Taxonomy" id="2022747"/>
    <lineage>
        <taxon>Bacteria</taxon>
        <taxon>Pseudomonadati</taxon>
        <taxon>Pseudomonadota</taxon>
        <taxon>Alphaproteobacteria</taxon>
        <taxon>Rhodospirillales</taxon>
        <taxon>Rhodospirillaceae</taxon>
        <taxon>Elstera</taxon>
    </lineage>
</organism>
<comment type="caution">
    <text evidence="1">The sequence shown here is derived from an EMBL/GenBank/DDBJ whole genome shotgun (WGS) entry which is preliminary data.</text>
</comment>
<reference evidence="1 2" key="1">
    <citation type="submission" date="2017-07" db="EMBL/GenBank/DDBJ databases">
        <title>Elstera cyanobacteriorum sp. nov., a novel bacterium isolated from cyanobacterial aggregates in a eutrophic lake.</title>
        <authorList>
            <person name="Cai H."/>
        </authorList>
    </citation>
    <scope>NUCLEOTIDE SEQUENCE [LARGE SCALE GENOMIC DNA]</scope>
    <source>
        <strain evidence="1 2">TH019</strain>
    </source>
</reference>
<dbReference type="AlphaFoldDB" id="A0A255XP56"/>
<dbReference type="Proteomes" id="UP000216361">
    <property type="component" value="Unassembled WGS sequence"/>
</dbReference>
<evidence type="ECO:0000313" key="1">
    <source>
        <dbReference type="EMBL" id="OYQ18682.1"/>
    </source>
</evidence>
<gene>
    <name evidence="1" type="ORF">CHR90_10505</name>
</gene>
<name>A0A255XP56_9PROT</name>
<keyword evidence="2" id="KW-1185">Reference proteome</keyword>
<evidence type="ECO:0000313" key="2">
    <source>
        <dbReference type="Proteomes" id="UP000216361"/>
    </source>
</evidence>
<accession>A0A255XP56</accession>
<protein>
    <submittedName>
        <fullName evidence="1">Uncharacterized protein</fullName>
    </submittedName>
</protein>